<dbReference type="Pfam" id="PF03140">
    <property type="entry name" value="DUF247"/>
    <property type="match status" value="1"/>
</dbReference>
<dbReference type="STRING" id="74649.A0A2P6PXX9"/>
<proteinExistence type="predicted"/>
<dbReference type="EMBL" id="PDCK01000044">
    <property type="protein sequence ID" value="PRQ26779.1"/>
    <property type="molecule type" value="Genomic_DNA"/>
</dbReference>
<keyword evidence="2" id="KW-1185">Reference proteome</keyword>
<dbReference type="Gramene" id="PRQ26779">
    <property type="protein sequence ID" value="PRQ26779"/>
    <property type="gene ID" value="RchiOBHm_Chr6g0298321"/>
</dbReference>
<organism evidence="1 2">
    <name type="scientific">Rosa chinensis</name>
    <name type="common">China rose</name>
    <dbReference type="NCBI Taxonomy" id="74649"/>
    <lineage>
        <taxon>Eukaryota</taxon>
        <taxon>Viridiplantae</taxon>
        <taxon>Streptophyta</taxon>
        <taxon>Embryophyta</taxon>
        <taxon>Tracheophyta</taxon>
        <taxon>Spermatophyta</taxon>
        <taxon>Magnoliopsida</taxon>
        <taxon>eudicotyledons</taxon>
        <taxon>Gunneridae</taxon>
        <taxon>Pentapetalae</taxon>
        <taxon>rosids</taxon>
        <taxon>fabids</taxon>
        <taxon>Rosales</taxon>
        <taxon>Rosaceae</taxon>
        <taxon>Rosoideae</taxon>
        <taxon>Rosoideae incertae sedis</taxon>
        <taxon>Rosa</taxon>
    </lineage>
</organism>
<evidence type="ECO:0000313" key="1">
    <source>
        <dbReference type="EMBL" id="PRQ26779.1"/>
    </source>
</evidence>
<protein>
    <submittedName>
        <fullName evidence="1">Uncharacterized protein</fullName>
    </submittedName>
</protein>
<reference evidence="1 2" key="1">
    <citation type="journal article" date="2018" name="Nat. Genet.">
        <title>The Rosa genome provides new insights in the design of modern roses.</title>
        <authorList>
            <person name="Bendahmane M."/>
        </authorList>
    </citation>
    <scope>NUCLEOTIDE SEQUENCE [LARGE SCALE GENOMIC DNA]</scope>
    <source>
        <strain evidence="2">cv. Old Blush</strain>
    </source>
</reference>
<sequence length="155" mass="17931">MLQDVWPDMQLLENQLPFFILEDLFEPQKVRSTSFKSDRSDRPSITNLSEKFIKSQMQIGVEDCLKRMSKVDHFVDFIRTLCLPSAFSHEVGGELKTVTIPSMRELDRAGVKFKVGSSKNLFHIRFTDGVLEIPKLTPSDETWITIRNFLAFEQC</sequence>
<comment type="caution">
    <text evidence="1">The sequence shown here is derived from an EMBL/GenBank/DDBJ whole genome shotgun (WGS) entry which is preliminary data.</text>
</comment>
<accession>A0A2P6PXX9</accession>
<dbReference type="Proteomes" id="UP000238479">
    <property type="component" value="Chromosome 6"/>
</dbReference>
<evidence type="ECO:0000313" key="2">
    <source>
        <dbReference type="Proteomes" id="UP000238479"/>
    </source>
</evidence>
<gene>
    <name evidence="1" type="ORF">RchiOBHm_Chr6g0298321</name>
</gene>
<dbReference type="InterPro" id="IPR004158">
    <property type="entry name" value="DUF247_pln"/>
</dbReference>
<dbReference type="PANTHER" id="PTHR31170:SF17">
    <property type="match status" value="1"/>
</dbReference>
<dbReference type="AlphaFoldDB" id="A0A2P6PXX9"/>
<name>A0A2P6PXX9_ROSCH</name>
<dbReference type="PANTHER" id="PTHR31170">
    <property type="entry name" value="BNAC04G53230D PROTEIN"/>
    <property type="match status" value="1"/>
</dbReference>